<gene>
    <name evidence="1" type="ORF">FWK35_00021680</name>
</gene>
<dbReference type="SUPFAM" id="SSF48452">
    <property type="entry name" value="TPR-like"/>
    <property type="match status" value="1"/>
</dbReference>
<keyword evidence="2" id="KW-1185">Reference proteome</keyword>
<protein>
    <submittedName>
        <fullName evidence="1">UDP-N-acetylglucosamine--peptide N-acetylglucosaminyltransferase 110 kDa subunit-like</fullName>
    </submittedName>
</protein>
<keyword evidence="1" id="KW-0808">Transferase</keyword>
<organism evidence="1 2">
    <name type="scientific">Aphis craccivora</name>
    <name type="common">Cowpea aphid</name>
    <dbReference type="NCBI Taxonomy" id="307492"/>
    <lineage>
        <taxon>Eukaryota</taxon>
        <taxon>Metazoa</taxon>
        <taxon>Ecdysozoa</taxon>
        <taxon>Arthropoda</taxon>
        <taxon>Hexapoda</taxon>
        <taxon>Insecta</taxon>
        <taxon>Pterygota</taxon>
        <taxon>Neoptera</taxon>
        <taxon>Paraneoptera</taxon>
        <taxon>Hemiptera</taxon>
        <taxon>Sternorrhyncha</taxon>
        <taxon>Aphidomorpha</taxon>
        <taxon>Aphidoidea</taxon>
        <taxon>Aphididae</taxon>
        <taxon>Aphidini</taxon>
        <taxon>Aphis</taxon>
        <taxon>Aphis</taxon>
    </lineage>
</organism>
<dbReference type="AlphaFoldDB" id="A0A6G0VXM5"/>
<dbReference type="GO" id="GO:0016757">
    <property type="term" value="F:glycosyltransferase activity"/>
    <property type="evidence" value="ECO:0007669"/>
    <property type="project" value="UniProtKB-KW"/>
</dbReference>
<dbReference type="Proteomes" id="UP000478052">
    <property type="component" value="Unassembled WGS sequence"/>
</dbReference>
<dbReference type="Gene3D" id="1.25.40.10">
    <property type="entry name" value="Tetratricopeptide repeat domain"/>
    <property type="match status" value="1"/>
</dbReference>
<evidence type="ECO:0000313" key="2">
    <source>
        <dbReference type="Proteomes" id="UP000478052"/>
    </source>
</evidence>
<reference evidence="1 2" key="1">
    <citation type="submission" date="2019-08" db="EMBL/GenBank/DDBJ databases">
        <title>Whole genome of Aphis craccivora.</title>
        <authorList>
            <person name="Voronova N.V."/>
            <person name="Shulinski R.S."/>
            <person name="Bandarenka Y.V."/>
            <person name="Zhorov D.G."/>
            <person name="Warner D."/>
        </authorList>
    </citation>
    <scope>NUCLEOTIDE SEQUENCE [LARGE SCALE GENOMIC DNA]</scope>
    <source>
        <strain evidence="1">180601</strain>
        <tissue evidence="1">Whole Body</tissue>
    </source>
</reference>
<keyword evidence="1" id="KW-0328">Glycosyltransferase</keyword>
<accession>A0A6G0VXM5</accession>
<comment type="caution">
    <text evidence="1">The sequence shown here is derived from an EMBL/GenBank/DDBJ whole genome shotgun (WGS) entry which is preliminary data.</text>
</comment>
<dbReference type="Pfam" id="PF13181">
    <property type="entry name" value="TPR_8"/>
    <property type="match status" value="1"/>
</dbReference>
<dbReference type="EMBL" id="VUJU01010711">
    <property type="protein sequence ID" value="KAF0713329.1"/>
    <property type="molecule type" value="Genomic_DNA"/>
</dbReference>
<dbReference type="OrthoDB" id="2335338at2759"/>
<proteinExistence type="predicted"/>
<dbReference type="InterPro" id="IPR011990">
    <property type="entry name" value="TPR-like_helical_dom_sf"/>
</dbReference>
<sequence length="290" mass="34282">MKPVLESSCLKMQQTRPFRMKSIIFFRFELHINEKAIHSSTVANIWNLNHLLRFHLIPVIPHILYIFLHGVDVGQDFFDFFSIIMMLTSFAPRGHRSNCTDVSSSVKRFRMFKCRFVLSPIVTLKPNDLNIIILSATFFSSEGTMKNLLTLINLVFNCWKLTKYDSAKYYLLEAIQKSTRYNDSWIYYAELLIKTNYIEKTKYKYTQILKQFNVAQKSAPDTINAFTKSIDLDPENNSAFRYLAVDVSRNQQEIIPLIYYHNLNKYQEAEHCFKKCIKLKPQRYDLYKNI</sequence>
<name>A0A6G0VXM5_APHCR</name>
<dbReference type="InterPro" id="IPR019734">
    <property type="entry name" value="TPR_rpt"/>
</dbReference>
<evidence type="ECO:0000313" key="1">
    <source>
        <dbReference type="EMBL" id="KAF0713329.1"/>
    </source>
</evidence>